<protein>
    <recommendedName>
        <fullName evidence="3">cDENN domain-containing protein</fullName>
    </recommendedName>
</protein>
<evidence type="ECO:0000313" key="4">
    <source>
        <dbReference type="EMBL" id="PLW40590.1"/>
    </source>
</evidence>
<feature type="compositionally biased region" description="Polar residues" evidence="2">
    <location>
        <begin position="1"/>
        <end position="28"/>
    </location>
</feature>
<feature type="region of interest" description="Disordered" evidence="2">
    <location>
        <begin position="1113"/>
        <end position="1180"/>
    </location>
</feature>
<feature type="compositionally biased region" description="Polar residues" evidence="2">
    <location>
        <begin position="1229"/>
        <end position="1238"/>
    </location>
</feature>
<evidence type="ECO:0000313" key="6">
    <source>
        <dbReference type="Proteomes" id="UP000235388"/>
    </source>
</evidence>
<gene>
    <name evidence="5" type="ORF">PCANC_08365</name>
    <name evidence="4" type="ORF">PCASD_07767</name>
</gene>
<feature type="compositionally biased region" description="Low complexity" evidence="2">
    <location>
        <begin position="221"/>
        <end position="242"/>
    </location>
</feature>
<feature type="compositionally biased region" description="Polar residues" evidence="2">
    <location>
        <begin position="1275"/>
        <end position="1287"/>
    </location>
</feature>
<feature type="region of interest" description="Disordered" evidence="2">
    <location>
        <begin position="208"/>
        <end position="242"/>
    </location>
</feature>
<dbReference type="OrthoDB" id="6019893at2759"/>
<keyword evidence="6" id="KW-1185">Reference proteome</keyword>
<feature type="compositionally biased region" description="Polar residues" evidence="2">
    <location>
        <begin position="1391"/>
        <end position="1405"/>
    </location>
</feature>
<feature type="region of interest" description="Disordered" evidence="2">
    <location>
        <begin position="1561"/>
        <end position="1583"/>
    </location>
</feature>
<comment type="caution">
    <text evidence="4">The sequence shown here is derived from an EMBL/GenBank/DDBJ whole genome shotgun (WGS) entry which is preliminary data.</text>
</comment>
<evidence type="ECO:0000259" key="3">
    <source>
        <dbReference type="SMART" id="SM00799"/>
    </source>
</evidence>
<feature type="compositionally biased region" description="Polar residues" evidence="2">
    <location>
        <begin position="128"/>
        <end position="146"/>
    </location>
</feature>
<keyword evidence="1" id="KW-0175">Coiled coil</keyword>
<name>A0A2N5US50_9BASI</name>
<accession>A0A2N5US50</accession>
<feature type="region of interest" description="Disordered" evidence="2">
    <location>
        <begin position="1229"/>
        <end position="1305"/>
    </location>
</feature>
<dbReference type="Proteomes" id="UP000235392">
    <property type="component" value="Unassembled WGS sequence"/>
</dbReference>
<dbReference type="InterPro" id="IPR001194">
    <property type="entry name" value="cDENN_dom"/>
</dbReference>
<feature type="region of interest" description="Disordered" evidence="2">
    <location>
        <begin position="1604"/>
        <end position="1634"/>
    </location>
</feature>
<feature type="region of interest" description="Disordered" evidence="2">
    <location>
        <begin position="1328"/>
        <end position="1405"/>
    </location>
</feature>
<dbReference type="PANTHER" id="PTHR12296">
    <property type="entry name" value="DENN DOMAIN-CONTAINING PROTEIN 4"/>
    <property type="match status" value="1"/>
</dbReference>
<dbReference type="PANTHER" id="PTHR12296:SF31">
    <property type="entry name" value="DENN (AEX-3) DOMAIN PROTEIN (AFU_ORTHOLOGUE AFUA_6G11200)"/>
    <property type="match status" value="1"/>
</dbReference>
<dbReference type="EMBL" id="PGCI01000100">
    <property type="protein sequence ID" value="PLW40590.1"/>
    <property type="molecule type" value="Genomic_DNA"/>
</dbReference>
<feature type="compositionally biased region" description="Low complexity" evidence="2">
    <location>
        <begin position="29"/>
        <end position="61"/>
    </location>
</feature>
<feature type="region of interest" description="Disordered" evidence="2">
    <location>
        <begin position="126"/>
        <end position="160"/>
    </location>
</feature>
<dbReference type="GO" id="GO:0032483">
    <property type="term" value="P:regulation of Rab protein signal transduction"/>
    <property type="evidence" value="ECO:0007669"/>
    <property type="project" value="TreeGrafter"/>
</dbReference>
<feature type="compositionally biased region" description="Polar residues" evidence="2">
    <location>
        <begin position="1328"/>
        <end position="1337"/>
    </location>
</feature>
<organism evidence="4 7">
    <name type="scientific">Puccinia coronata f. sp. avenae</name>
    <dbReference type="NCBI Taxonomy" id="200324"/>
    <lineage>
        <taxon>Eukaryota</taxon>
        <taxon>Fungi</taxon>
        <taxon>Dikarya</taxon>
        <taxon>Basidiomycota</taxon>
        <taxon>Pucciniomycotina</taxon>
        <taxon>Pucciniomycetes</taxon>
        <taxon>Pucciniales</taxon>
        <taxon>Pucciniaceae</taxon>
        <taxon>Puccinia</taxon>
    </lineage>
</organism>
<dbReference type="Pfam" id="PF02141">
    <property type="entry name" value="DENN"/>
    <property type="match status" value="1"/>
</dbReference>
<feature type="domain" description="cDENN" evidence="3">
    <location>
        <begin position="624"/>
        <end position="816"/>
    </location>
</feature>
<feature type="compositionally biased region" description="Low complexity" evidence="2">
    <location>
        <begin position="74"/>
        <end position="95"/>
    </location>
</feature>
<proteinExistence type="predicted"/>
<feature type="compositionally biased region" description="Basic and acidic residues" evidence="2">
    <location>
        <begin position="1374"/>
        <end position="1384"/>
    </location>
</feature>
<dbReference type="Proteomes" id="UP000235388">
    <property type="component" value="Unassembled WGS sequence"/>
</dbReference>
<evidence type="ECO:0000256" key="1">
    <source>
        <dbReference type="SAM" id="Coils"/>
    </source>
</evidence>
<feature type="region of interest" description="Disordered" evidence="2">
    <location>
        <begin position="269"/>
        <end position="295"/>
    </location>
</feature>
<evidence type="ECO:0000256" key="2">
    <source>
        <dbReference type="SAM" id="MobiDB-lite"/>
    </source>
</evidence>
<feature type="compositionally biased region" description="Low complexity" evidence="2">
    <location>
        <begin position="1257"/>
        <end position="1268"/>
    </location>
</feature>
<dbReference type="GO" id="GO:0031410">
    <property type="term" value="C:cytoplasmic vesicle"/>
    <property type="evidence" value="ECO:0007669"/>
    <property type="project" value="TreeGrafter"/>
</dbReference>
<feature type="region of interest" description="Disordered" evidence="2">
    <location>
        <begin position="1"/>
        <end position="110"/>
    </location>
</feature>
<dbReference type="Gene3D" id="3.40.50.11500">
    <property type="match status" value="1"/>
</dbReference>
<dbReference type="SMART" id="SM00799">
    <property type="entry name" value="DENN"/>
    <property type="match status" value="1"/>
</dbReference>
<dbReference type="InterPro" id="IPR051696">
    <property type="entry name" value="DENN_Domain_GEFs"/>
</dbReference>
<feature type="coiled-coil region" evidence="1">
    <location>
        <begin position="1014"/>
        <end position="1062"/>
    </location>
</feature>
<dbReference type="InterPro" id="IPR043153">
    <property type="entry name" value="DENN_C"/>
</dbReference>
<dbReference type="EMBL" id="PGCJ01000126">
    <property type="protein sequence ID" value="PLW45614.1"/>
    <property type="molecule type" value="Genomic_DNA"/>
</dbReference>
<dbReference type="STRING" id="200324.A0A2N5US50"/>
<evidence type="ECO:0000313" key="7">
    <source>
        <dbReference type="Proteomes" id="UP000235392"/>
    </source>
</evidence>
<sequence length="1634" mass="179290">MNQRHSYQRNDSYTPRTSQSTNSNSTIRSPSSPTLTLQSPSSFHSSTPPSSTFSASSSFSPPAHPKQQSHRSNLASPTLPNSPLLTPKLPSLFTPHTHNSSHNPTLMKPACKSPLSLSELIRIPSPQTPSCLSSPSSAHFSFNAPPQTVPVHKDTSSPPSTPLNTSFHRLALELSLPETNVALNSSLQHLEEEEDYQRQKSFHYMQKMPSIPGEDNFFTESPQQQSPRSPLPPLDLSLPSNSPTYCMHHLSNLPSPPTSSNSVLRIKKCPSAGSRQSTVKTSKSKKKKAHSSDKLNAASFDSIPAILPKFSRSSQIHLSPSLLDSRSPPSRQPDTLATFYMVCGLPKNPQCWTLAQPDYLPSHLPGALPRFWRPEVLGTTVSGQETLPSLSNDTETIHNLETYSESSISKEELSKIQTKAIKLAFAREVEVIASSVQPPSTTHCFSFTTQGPSCDSHDGSGSLPHQWDFSLASSSASTNRQRAEKTYYAACLQVWSHSDKSRADAIRRSLEEGPKAKSIAVVQAIKASAAGRRLGSKLQKAVSSPMGLLTPSAEITANGAPRTSRLSAYSGVASTDTEDAEGFFSDSEWETGTELVNDNIAHRLLNDPKSDNTTETLHVNTPLWLPYCLVLISKFPLYDLMVDHLKISWARYHNSIYKHSLEMLRMLNFPLPKSSSVIKLPVGSSKESTTKFIAKLPGISDLSNGGLEEVNFTMWPLFKCLSLRNIISIYEVGLSPMGRIVFFSNHPPILNIAVESIKLLLELRGWVGLSQSIVHSRDFKIYLEDPGPFILGANSQLRHIADDISPEIMVVDLDTDTINCPKPHPDAISKGQVRMKIEKKLYSLLGSLPGMKSVPVELQEAFPAGRFRPFSAVEIKDQLSDAERFLPPPEWNWSQTGTVIAFDDVMSKMPNKGIAKILKRKTNRQAAVLDSSALHVQEIIRKHTVRFVDRRDMLEAKIWKLNRRLAFLMSESMEWKQHFDSFQKFTDILSTESQALKTRLELERREHRTLTGVVAEQKSRQVELENRLLETEKAWMAAQVELAKAQEIREELQRQKEFMVSEMKAIALGKEDETMVDQIVPRRGSFIGLGRGSSMRHNQQISLTTKNLRRLSAQAQLTSSSPLRSSSQLEPHEESAFETDPCLDQLGSTEAPHNVLGAESDSETIPDDTSALSESPEDDERALLSRSAVVETMRSIQNRLEAALRTAGQLDEEELKGYEVSPFSKSALSRISTDSQGSKVIPLRRGRRKPLSGINLESETTSTSMSTSPAPNTPHPDSQSVSVNSPSEVPLSANRRSNRPTESSVVSLLLPGSSIFSERLSLSLGTSKFSSASTCNSHEAVKDDDSGDDDDNDDSRSGDGYSCDDGASFVSANDHSENPRRISTDSHFLPSLNSDISSPPQSLDHSLATSRVSILGASPATPANHDASAPSPNMSRPSAIKMVKSSSLIAFPTSPSELDEEAEEGEFEIQKYLDRRDGTLEPAAARSQGESLAKHFDMASPLSALENVHETNGILLRSPLDFSHGISHRGSFVSNCSSVATVKNVVSSHGPLARSPLVPARTLHRQSRASHTSIKPASPAPHRASLKAELVDFPLENIRLKLGSIQSSRRLRSTPSPTSPVPPSADRQSNDPSS</sequence>
<reference evidence="6 7" key="1">
    <citation type="submission" date="2017-11" db="EMBL/GenBank/DDBJ databases">
        <title>De novo assembly and phasing of dikaryotic genomes from two isolates of Puccinia coronata f. sp. avenae, the causal agent of oat crown rust.</title>
        <authorList>
            <person name="Miller M.E."/>
            <person name="Zhang Y."/>
            <person name="Omidvar V."/>
            <person name="Sperschneider J."/>
            <person name="Schwessinger B."/>
            <person name="Raley C."/>
            <person name="Palmer J.M."/>
            <person name="Garnica D."/>
            <person name="Upadhyaya N."/>
            <person name="Rathjen J."/>
            <person name="Taylor J.M."/>
            <person name="Park R.F."/>
            <person name="Dodds P.N."/>
            <person name="Hirsch C.D."/>
            <person name="Kianian S.F."/>
            <person name="Figueroa M."/>
        </authorList>
    </citation>
    <scope>NUCLEOTIDE SEQUENCE [LARGE SCALE GENOMIC DNA]</scope>
    <source>
        <strain evidence="5">12NC29</strain>
        <strain evidence="4">12SD80</strain>
    </source>
</reference>
<evidence type="ECO:0000313" key="5">
    <source>
        <dbReference type="EMBL" id="PLW45614.1"/>
    </source>
</evidence>